<proteinExistence type="inferred from homology"/>
<comment type="cofactor">
    <cofactor evidence="4">
        <name>a divalent metal cation</name>
        <dbReference type="ChEBI" id="CHEBI:60240"/>
    </cofactor>
    <text evidence="4">Binds 2 divalent metal cations per subunit. Site 1 may preferentially bind zinc ions, while site 2 has a preference for magnesium and/or manganese ions.</text>
</comment>
<dbReference type="InterPro" id="IPR023174">
    <property type="entry name" value="PDEase_CS"/>
</dbReference>
<evidence type="ECO:0000313" key="6">
    <source>
        <dbReference type="EMBL" id="WAR21561.1"/>
    </source>
</evidence>
<comment type="similarity">
    <text evidence="4">Belongs to the cyclic nucleotide phosphodiesterase family.</text>
</comment>
<dbReference type="PROSITE" id="PS00126">
    <property type="entry name" value="PDEASE_I_1"/>
    <property type="match status" value="1"/>
</dbReference>
<dbReference type="Pfam" id="PF01590">
    <property type="entry name" value="GAF"/>
    <property type="match status" value="2"/>
</dbReference>
<gene>
    <name evidence="6" type="ORF">MAR_015535</name>
</gene>
<evidence type="ECO:0000256" key="1">
    <source>
        <dbReference type="ARBA" id="ARBA00022535"/>
    </source>
</evidence>
<dbReference type="Gene3D" id="1.10.1300.10">
    <property type="entry name" value="3'5'-cyclic nucleotide phosphodiesterase, catalytic domain"/>
    <property type="match status" value="1"/>
</dbReference>
<dbReference type="EC" id="3.1.4.-" evidence="4"/>
<organism evidence="6 7">
    <name type="scientific">Mya arenaria</name>
    <name type="common">Soft-shell clam</name>
    <dbReference type="NCBI Taxonomy" id="6604"/>
    <lineage>
        <taxon>Eukaryota</taxon>
        <taxon>Metazoa</taxon>
        <taxon>Spiralia</taxon>
        <taxon>Lophotrochozoa</taxon>
        <taxon>Mollusca</taxon>
        <taxon>Bivalvia</taxon>
        <taxon>Autobranchia</taxon>
        <taxon>Heteroconchia</taxon>
        <taxon>Euheterodonta</taxon>
        <taxon>Imparidentia</taxon>
        <taxon>Neoheterodontei</taxon>
        <taxon>Myida</taxon>
        <taxon>Myoidea</taxon>
        <taxon>Myidae</taxon>
        <taxon>Mya</taxon>
    </lineage>
</organism>
<sequence>MEPESPPQLREEDVEKYLLYNTEFLENWIKKHGTPELIYKIKNMDVMDKPQFSTASRNSITSNMFKNYVDGMVRKRKKSLVTRDKLLAMNESEMFMELIRDIASELDVNVLCHKILRNVSVLTGSDRGSMFLVRGSKHNRYLVSKLFDVTENSTLEESLHSEDNEIKVPFGCGIAGHVARTKETINITEAYEDPRFNKSVDARTGYRTHSILCMPILNHESEVIGVAQIINKITGNHVFEDQDVEVFRKYLMFCGIGITNAQLFEMSVQEYKRNKLLLNLARGVFVEQQNLEKLIEKIMLDAQDLLQCERCSVYLVDDTLESKERKPTDYTPSYNTIPQTRTPNAIQFTKVFDLYAKDGGMIRIQSANKLTESQNAEIARFVAFHEEHLCIANVEKDGRFGPGPFGDETGFVTRSMLCMPVYNSERKITAVTQLINKLNGTPFNESDANIIEAFSIFTGLGIHNCQMYENACRLMAKQTVALDVLSFHATAGQEETERLAKTDFPSGQELKLYSYDFNDLILSDDQTLQSVICMFKESGLVAKFKIPIDVICRWTLSVKKNYRPVTYHNWRHAFNVTQTMFTMLFTGNLLNMFTDLEVFAKLVACLCHDLDHRGTNNAFQTKVVSPLAMLYGTSTMEHHHFDHSIMILNSEGNNIFQSLEPEQYREVIKLLEFCILSTDLALYFRKRGDFKKVVDSGRTDFQNQDDKRLLSAMMMTACDVAAITKPWEVQREVAQLVANEFFEQGDAEKTQLGETPIAMMDRDKKDELPKMQVGFIDSICTPVYEMFSGLFPTLSPMYEGCLENRKNWNELAARSDSPISEPTGS</sequence>
<dbReference type="InterPro" id="IPR002073">
    <property type="entry name" value="PDEase_catalytic_dom"/>
</dbReference>
<keyword evidence="1" id="KW-0140">cGMP</keyword>
<dbReference type="InterPro" id="IPR036971">
    <property type="entry name" value="PDEase_catalytic_dom_sf"/>
</dbReference>
<dbReference type="SUPFAM" id="SSF55781">
    <property type="entry name" value="GAF domain-like"/>
    <property type="match status" value="2"/>
</dbReference>
<dbReference type="EMBL" id="CP111023">
    <property type="protein sequence ID" value="WAR21561.1"/>
    <property type="molecule type" value="Genomic_DNA"/>
</dbReference>
<evidence type="ECO:0000313" key="7">
    <source>
        <dbReference type="Proteomes" id="UP001164746"/>
    </source>
</evidence>
<accession>A0ABY7FLF5</accession>
<evidence type="ECO:0000256" key="2">
    <source>
        <dbReference type="ARBA" id="ARBA00022723"/>
    </source>
</evidence>
<dbReference type="InterPro" id="IPR029016">
    <property type="entry name" value="GAF-like_dom_sf"/>
</dbReference>
<dbReference type="SMART" id="SM00065">
    <property type="entry name" value="GAF"/>
    <property type="match status" value="2"/>
</dbReference>
<dbReference type="InterPro" id="IPR003607">
    <property type="entry name" value="HD/PDEase_dom"/>
</dbReference>
<dbReference type="Gene3D" id="3.30.450.40">
    <property type="match status" value="2"/>
</dbReference>
<evidence type="ECO:0000256" key="3">
    <source>
        <dbReference type="ARBA" id="ARBA00022801"/>
    </source>
</evidence>
<keyword evidence="3 4" id="KW-0378">Hydrolase</keyword>
<dbReference type="Pfam" id="PF00233">
    <property type="entry name" value="PDEase_I"/>
    <property type="match status" value="1"/>
</dbReference>
<dbReference type="PANTHER" id="PTHR11347">
    <property type="entry name" value="CYCLIC NUCLEOTIDE PHOSPHODIESTERASE"/>
    <property type="match status" value="1"/>
</dbReference>
<reference evidence="6" key="1">
    <citation type="submission" date="2022-11" db="EMBL/GenBank/DDBJ databases">
        <title>Centuries of genome instability and evolution in soft-shell clam transmissible cancer (bioRxiv).</title>
        <authorList>
            <person name="Hart S.F.M."/>
            <person name="Yonemitsu M.A."/>
            <person name="Giersch R.M."/>
            <person name="Beal B.F."/>
            <person name="Arriagada G."/>
            <person name="Davis B.W."/>
            <person name="Ostrander E.A."/>
            <person name="Goff S.P."/>
            <person name="Metzger M.J."/>
        </authorList>
    </citation>
    <scope>NUCLEOTIDE SEQUENCE</scope>
    <source>
        <strain evidence="6">MELC-2E11</strain>
        <tissue evidence="6">Siphon/mantle</tissue>
    </source>
</reference>
<dbReference type="Proteomes" id="UP001164746">
    <property type="component" value="Chromosome 12"/>
</dbReference>
<dbReference type="CDD" id="cd00077">
    <property type="entry name" value="HDc"/>
    <property type="match status" value="1"/>
</dbReference>
<dbReference type="SUPFAM" id="SSF109604">
    <property type="entry name" value="HD-domain/PDEase-like"/>
    <property type="match status" value="1"/>
</dbReference>
<dbReference type="SMART" id="SM00471">
    <property type="entry name" value="HDc"/>
    <property type="match status" value="1"/>
</dbReference>
<dbReference type="InterPro" id="IPR003018">
    <property type="entry name" value="GAF"/>
</dbReference>
<protein>
    <recommendedName>
        <fullName evidence="4">Phosphodiesterase</fullName>
        <ecNumber evidence="4">3.1.4.-</ecNumber>
    </recommendedName>
</protein>
<evidence type="ECO:0000259" key="5">
    <source>
        <dbReference type="PROSITE" id="PS51845"/>
    </source>
</evidence>
<dbReference type="PRINTS" id="PR00387">
    <property type="entry name" value="PDIESTERASE1"/>
</dbReference>
<keyword evidence="2 4" id="KW-0479">Metal-binding</keyword>
<dbReference type="InterPro" id="IPR023088">
    <property type="entry name" value="PDEase"/>
</dbReference>
<evidence type="ECO:0000256" key="4">
    <source>
        <dbReference type="RuleBase" id="RU363067"/>
    </source>
</evidence>
<keyword evidence="7" id="KW-1185">Reference proteome</keyword>
<feature type="domain" description="PDEase" evidence="5">
    <location>
        <begin position="492"/>
        <end position="815"/>
    </location>
</feature>
<dbReference type="PROSITE" id="PS51845">
    <property type="entry name" value="PDEASE_I_2"/>
    <property type="match status" value="1"/>
</dbReference>
<name>A0ABY7FLF5_MYAAR</name>